<feature type="binding site" evidence="14">
    <location>
        <position position="142"/>
    </location>
    <ligand>
        <name>sn-glycerol 3-phosphate</name>
        <dbReference type="ChEBI" id="CHEBI:57597"/>
    </ligand>
</feature>
<keyword evidence="22" id="KW-1185">Reference proteome</keyword>
<protein>
    <recommendedName>
        <fullName evidence="12 14">Glycerol-3-phosphate dehydrogenase [NAD(P)+]</fullName>
        <ecNumber evidence="11 14">1.1.1.94</ecNumber>
    </recommendedName>
    <alternativeName>
        <fullName evidence="14">NAD(P)(+)-dependent glycerol-3-phosphate dehydrogenase</fullName>
    </alternativeName>
    <alternativeName>
        <fullName evidence="13 14">NAD(P)H-dependent dihydroxyacetone-phosphate reductase</fullName>
    </alternativeName>
</protein>
<evidence type="ECO:0000256" key="11">
    <source>
        <dbReference type="ARBA" id="ARBA00066687"/>
    </source>
</evidence>
<feature type="binding site" evidence="14">
    <location>
        <position position="261"/>
    </location>
    <ligand>
        <name>sn-glycerol 3-phosphate</name>
        <dbReference type="ChEBI" id="CHEBI:57597"/>
    </ligand>
</feature>
<keyword evidence="7 14" id="KW-0443">Lipid metabolism</keyword>
<feature type="binding site" evidence="14">
    <location>
        <position position="261"/>
    </location>
    <ligand>
        <name>NADPH</name>
        <dbReference type="ChEBI" id="CHEBI:57783"/>
    </ligand>
</feature>
<dbReference type="Pfam" id="PF01210">
    <property type="entry name" value="NAD_Gly3P_dh_N"/>
    <property type="match status" value="1"/>
</dbReference>
<evidence type="ECO:0000259" key="20">
    <source>
        <dbReference type="Pfam" id="PF07479"/>
    </source>
</evidence>
<evidence type="ECO:0000256" key="13">
    <source>
        <dbReference type="ARBA" id="ARBA00080511"/>
    </source>
</evidence>
<evidence type="ECO:0000256" key="15">
    <source>
        <dbReference type="PIRSR" id="PIRSR000114-1"/>
    </source>
</evidence>
<evidence type="ECO:0000256" key="6">
    <source>
        <dbReference type="ARBA" id="ARBA00023027"/>
    </source>
</evidence>
<dbReference type="NCBIfam" id="NF000942">
    <property type="entry name" value="PRK00094.1-4"/>
    <property type="match status" value="1"/>
</dbReference>
<feature type="binding site" evidence="16">
    <location>
        <position position="114"/>
    </location>
    <ligand>
        <name>substrate</name>
    </ligand>
</feature>
<dbReference type="GO" id="GO:0005829">
    <property type="term" value="C:cytosol"/>
    <property type="evidence" value="ECO:0007669"/>
    <property type="project" value="TreeGrafter"/>
</dbReference>
<dbReference type="PANTHER" id="PTHR11728">
    <property type="entry name" value="GLYCEROL-3-PHOSPHATE DEHYDROGENASE"/>
    <property type="match status" value="1"/>
</dbReference>
<dbReference type="Proteomes" id="UP000468901">
    <property type="component" value="Unassembled WGS sequence"/>
</dbReference>
<dbReference type="Pfam" id="PF07479">
    <property type="entry name" value="NAD_Gly3P_dh_C"/>
    <property type="match status" value="1"/>
</dbReference>
<dbReference type="GO" id="GO:0005975">
    <property type="term" value="P:carbohydrate metabolic process"/>
    <property type="evidence" value="ECO:0007669"/>
    <property type="project" value="InterPro"/>
</dbReference>
<gene>
    <name evidence="14" type="primary">gpsA</name>
    <name evidence="21" type="ORF">F2P47_03265</name>
</gene>
<evidence type="ECO:0000256" key="18">
    <source>
        <dbReference type="RuleBase" id="RU000437"/>
    </source>
</evidence>
<feature type="binding site" evidence="14">
    <location>
        <position position="41"/>
    </location>
    <ligand>
        <name>NADPH</name>
        <dbReference type="ChEBI" id="CHEBI:57783"/>
    </ligand>
</feature>
<dbReference type="InterPro" id="IPR006168">
    <property type="entry name" value="G3P_DH_NAD-dep"/>
</dbReference>
<feature type="binding site" evidence="14">
    <location>
        <position position="144"/>
    </location>
    <ligand>
        <name>sn-glycerol 3-phosphate</name>
        <dbReference type="ChEBI" id="CHEBI:57597"/>
    </ligand>
</feature>
<evidence type="ECO:0000256" key="8">
    <source>
        <dbReference type="ARBA" id="ARBA00023209"/>
    </source>
</evidence>
<dbReference type="Gene3D" id="1.10.1040.10">
    <property type="entry name" value="N-(1-d-carboxylethyl)-l-norvaline Dehydrogenase, domain 2"/>
    <property type="match status" value="1"/>
</dbReference>
<evidence type="ECO:0000256" key="2">
    <source>
        <dbReference type="ARBA" id="ARBA00022516"/>
    </source>
</evidence>
<dbReference type="AlphaFoldDB" id="A0A6N6VKU8"/>
<dbReference type="GO" id="GO:0008654">
    <property type="term" value="P:phospholipid biosynthetic process"/>
    <property type="evidence" value="ECO:0007669"/>
    <property type="project" value="UniProtKB-KW"/>
</dbReference>
<evidence type="ECO:0000256" key="4">
    <source>
        <dbReference type="ARBA" id="ARBA00022857"/>
    </source>
</evidence>
<evidence type="ECO:0000256" key="14">
    <source>
        <dbReference type="HAMAP-Rule" id="MF_00394"/>
    </source>
</evidence>
<evidence type="ECO:0000256" key="7">
    <source>
        <dbReference type="ARBA" id="ARBA00023098"/>
    </source>
</evidence>
<dbReference type="GO" id="GO:0047952">
    <property type="term" value="F:glycerol-3-phosphate dehydrogenase [NAD(P)+] activity"/>
    <property type="evidence" value="ECO:0007669"/>
    <property type="project" value="UniProtKB-UniRule"/>
</dbReference>
<dbReference type="FunFam" id="3.40.50.720:FF:000019">
    <property type="entry name" value="Glycerol-3-phosphate dehydrogenase [NAD(P)+]"/>
    <property type="match status" value="1"/>
</dbReference>
<feature type="active site" description="Proton acceptor" evidence="14 15">
    <location>
        <position position="197"/>
    </location>
</feature>
<evidence type="ECO:0000256" key="5">
    <source>
        <dbReference type="ARBA" id="ARBA00023002"/>
    </source>
</evidence>
<keyword evidence="3 14" id="KW-0547">Nucleotide-binding</keyword>
<dbReference type="Gene3D" id="3.40.50.720">
    <property type="entry name" value="NAD(P)-binding Rossmann-like Domain"/>
    <property type="match status" value="1"/>
</dbReference>
<accession>A0A6N6VKU8</accession>
<keyword evidence="14" id="KW-0963">Cytoplasm</keyword>
<evidence type="ECO:0000256" key="17">
    <source>
        <dbReference type="PIRSR" id="PIRSR000114-3"/>
    </source>
</evidence>
<keyword evidence="2 14" id="KW-0444">Lipid biosynthesis</keyword>
<comment type="catalytic activity">
    <reaction evidence="14">
        <text>sn-glycerol 3-phosphate + NAD(+) = dihydroxyacetone phosphate + NADH + H(+)</text>
        <dbReference type="Rhea" id="RHEA:11092"/>
        <dbReference type="ChEBI" id="CHEBI:15378"/>
        <dbReference type="ChEBI" id="CHEBI:57540"/>
        <dbReference type="ChEBI" id="CHEBI:57597"/>
        <dbReference type="ChEBI" id="CHEBI:57642"/>
        <dbReference type="ChEBI" id="CHEBI:57945"/>
        <dbReference type="EC" id="1.1.1.94"/>
    </reaction>
</comment>
<dbReference type="PROSITE" id="PS00957">
    <property type="entry name" value="NAD_G3PDH"/>
    <property type="match status" value="1"/>
</dbReference>
<dbReference type="PRINTS" id="PR00077">
    <property type="entry name" value="GPDHDRGNASE"/>
</dbReference>
<feature type="domain" description="Glycerol-3-phosphate dehydrogenase NAD-dependent C-terminal" evidence="20">
    <location>
        <begin position="186"/>
        <end position="326"/>
    </location>
</feature>
<comment type="caution">
    <text evidence="21">The sequence shown here is derived from an EMBL/GenBank/DDBJ whole genome shotgun (WGS) entry which is preliminary data.</text>
</comment>
<evidence type="ECO:0000256" key="10">
    <source>
        <dbReference type="ARBA" id="ARBA00052716"/>
    </source>
</evidence>
<comment type="catalytic activity">
    <reaction evidence="10">
        <text>sn-glycerol 3-phosphate + NADP(+) = dihydroxyacetone phosphate + NADPH + H(+)</text>
        <dbReference type="Rhea" id="RHEA:11096"/>
        <dbReference type="ChEBI" id="CHEBI:15378"/>
        <dbReference type="ChEBI" id="CHEBI:57597"/>
        <dbReference type="ChEBI" id="CHEBI:57642"/>
        <dbReference type="ChEBI" id="CHEBI:57783"/>
        <dbReference type="ChEBI" id="CHEBI:58349"/>
        <dbReference type="EC" id="1.1.1.94"/>
    </reaction>
    <physiologicalReaction direction="right-to-left" evidence="10">
        <dbReference type="Rhea" id="RHEA:11098"/>
    </physiologicalReaction>
</comment>
<feature type="binding site" evidence="14">
    <location>
        <position position="197"/>
    </location>
    <ligand>
        <name>sn-glycerol 3-phosphate</name>
        <dbReference type="ChEBI" id="CHEBI:57597"/>
    </ligand>
</feature>
<dbReference type="EC" id="1.1.1.94" evidence="11 14"/>
<evidence type="ECO:0000256" key="3">
    <source>
        <dbReference type="ARBA" id="ARBA00022741"/>
    </source>
</evidence>
<feature type="binding site" evidence="14">
    <location>
        <position position="250"/>
    </location>
    <ligand>
        <name>sn-glycerol 3-phosphate</name>
        <dbReference type="ChEBI" id="CHEBI:57597"/>
    </ligand>
</feature>
<comment type="subcellular location">
    <subcellularLocation>
        <location evidence="14">Cytoplasm</location>
    </subcellularLocation>
</comment>
<evidence type="ECO:0000256" key="16">
    <source>
        <dbReference type="PIRSR" id="PIRSR000114-2"/>
    </source>
</evidence>
<reference evidence="21 22" key="1">
    <citation type="submission" date="2019-09" db="EMBL/GenBank/DDBJ databases">
        <title>Parvibaculum sedimenti sp. nov., isolated from sediment.</title>
        <authorList>
            <person name="Wang Y."/>
        </authorList>
    </citation>
    <scope>NUCLEOTIDE SEQUENCE [LARGE SCALE GENOMIC DNA]</scope>
    <source>
        <strain evidence="21 22">HXT-9</strain>
    </source>
</reference>
<feature type="binding site" evidence="17">
    <location>
        <begin position="11"/>
        <end position="16"/>
    </location>
    <ligand>
        <name>NAD(+)</name>
        <dbReference type="ChEBI" id="CHEBI:57540"/>
    </ligand>
</feature>
<dbReference type="InterPro" id="IPR006109">
    <property type="entry name" value="G3P_DH_NAD-dep_C"/>
</dbReference>
<dbReference type="GO" id="GO:0051287">
    <property type="term" value="F:NAD binding"/>
    <property type="evidence" value="ECO:0007669"/>
    <property type="project" value="InterPro"/>
</dbReference>
<feature type="binding site" evidence="14">
    <location>
        <position position="15"/>
    </location>
    <ligand>
        <name>NADPH</name>
        <dbReference type="ChEBI" id="CHEBI:57783"/>
    </ligand>
</feature>
<feature type="binding site" evidence="14">
    <location>
        <position position="262"/>
    </location>
    <ligand>
        <name>sn-glycerol 3-phosphate</name>
        <dbReference type="ChEBI" id="CHEBI:57597"/>
    </ligand>
</feature>
<dbReference type="PANTHER" id="PTHR11728:SF1">
    <property type="entry name" value="GLYCEROL-3-PHOSPHATE DEHYDROGENASE [NAD(+)] 2, CHLOROPLASTIC"/>
    <property type="match status" value="1"/>
</dbReference>
<feature type="binding site" evidence="14">
    <location>
        <position position="260"/>
    </location>
    <ligand>
        <name>sn-glycerol 3-phosphate</name>
        <dbReference type="ChEBI" id="CHEBI:57597"/>
    </ligand>
</feature>
<dbReference type="InterPro" id="IPR008927">
    <property type="entry name" value="6-PGluconate_DH-like_C_sf"/>
</dbReference>
<sequence>MKEFEHIGVIGGGAWGTALAQVAARAGRDQTPARKVTLWAREAEVVDTINTRHENARFLPGIALDESVRATSSVEEAASADALLMVTPAQHMRSVCAGLKPLLKPGTPVLLCAKGVEQGTLKLLTEVLAEALPQALPAVLSGPSFAAEVARGLPTAITLACADEEIGKALVHAIGLPTFRPYYASDLIGAEIGGAVKNVLAIACGIVEGKGFGASARAALTTRGFAEMTRLGLSLGARPETLAGLSGLGDLILTCNSPQSRNMSLGMALGQGKTLEEILGSRHSVSEGVFSATAVVELAAKHGIEMPISEAVAGIVTGRLNVDEAILALLTRPFKNES</sequence>
<dbReference type="PIRSF" id="PIRSF000114">
    <property type="entry name" value="Glycerol-3-P_dh"/>
    <property type="match status" value="1"/>
</dbReference>
<keyword evidence="9 14" id="KW-1208">Phospholipid metabolism</keyword>
<organism evidence="21 22">
    <name type="scientific">Parvibaculum sedimenti</name>
    <dbReference type="NCBI Taxonomy" id="2608632"/>
    <lineage>
        <taxon>Bacteria</taxon>
        <taxon>Pseudomonadati</taxon>
        <taxon>Pseudomonadota</taxon>
        <taxon>Alphaproteobacteria</taxon>
        <taxon>Hyphomicrobiales</taxon>
        <taxon>Parvibaculaceae</taxon>
        <taxon>Parvibaculum</taxon>
    </lineage>
</organism>
<evidence type="ECO:0000313" key="22">
    <source>
        <dbReference type="Proteomes" id="UP000468901"/>
    </source>
</evidence>
<dbReference type="HAMAP" id="MF_00394">
    <property type="entry name" value="NAD_Glyc3P_dehydrog"/>
    <property type="match status" value="1"/>
</dbReference>
<dbReference type="InterPro" id="IPR036291">
    <property type="entry name" value="NAD(P)-bd_dom_sf"/>
</dbReference>
<dbReference type="GO" id="GO:0046167">
    <property type="term" value="P:glycerol-3-phosphate biosynthetic process"/>
    <property type="evidence" value="ECO:0007669"/>
    <property type="project" value="UniProtKB-UniRule"/>
</dbReference>
<dbReference type="SUPFAM" id="SSF51735">
    <property type="entry name" value="NAD(P)-binding Rossmann-fold domains"/>
    <property type="match status" value="1"/>
</dbReference>
<proteinExistence type="inferred from homology"/>
<feature type="binding site" evidence="14">
    <location>
        <position position="287"/>
    </location>
    <ligand>
        <name>NADPH</name>
        <dbReference type="ChEBI" id="CHEBI:57783"/>
    </ligand>
</feature>
<dbReference type="FunFam" id="1.10.1040.10:FF:000001">
    <property type="entry name" value="Glycerol-3-phosphate dehydrogenase [NAD(P)+]"/>
    <property type="match status" value="1"/>
</dbReference>
<feature type="domain" description="Glycerol-3-phosphate dehydrogenase NAD-dependent N-terminal" evidence="19">
    <location>
        <begin position="7"/>
        <end position="165"/>
    </location>
</feature>
<comment type="pathway">
    <text evidence="14">Membrane lipid metabolism; glycerophospholipid metabolism.</text>
</comment>
<feature type="binding site" evidence="14">
    <location>
        <position position="114"/>
    </location>
    <ligand>
        <name>sn-glycerol 3-phosphate</name>
        <dbReference type="ChEBI" id="CHEBI:57597"/>
    </ligand>
</feature>
<keyword evidence="6 14" id="KW-0520">NAD</keyword>
<evidence type="ECO:0000313" key="21">
    <source>
        <dbReference type="EMBL" id="KAB7742295.1"/>
    </source>
</evidence>
<keyword evidence="5 14" id="KW-0560">Oxidoreductase</keyword>
<comment type="caution">
    <text evidence="14">Lacks conserved residue(s) required for the propagation of feature annotation.</text>
</comment>
<dbReference type="NCBIfam" id="NF000940">
    <property type="entry name" value="PRK00094.1-2"/>
    <property type="match status" value="1"/>
</dbReference>
<keyword evidence="4 14" id="KW-0521">NADP</keyword>
<feature type="binding site" evidence="17">
    <location>
        <position position="146"/>
    </location>
    <ligand>
        <name>NAD(+)</name>
        <dbReference type="ChEBI" id="CHEBI:57540"/>
    </ligand>
</feature>
<dbReference type="GO" id="GO:0046168">
    <property type="term" value="P:glycerol-3-phosphate catabolic process"/>
    <property type="evidence" value="ECO:0007669"/>
    <property type="project" value="InterPro"/>
</dbReference>
<feature type="binding site" evidence="14">
    <location>
        <position position="114"/>
    </location>
    <ligand>
        <name>NADPH</name>
        <dbReference type="ChEBI" id="CHEBI:57783"/>
    </ligand>
</feature>
<dbReference type="RefSeq" id="WP_152214717.1">
    <property type="nucleotide sequence ID" value="NZ_WESC01000002.1"/>
</dbReference>
<dbReference type="InterPro" id="IPR013328">
    <property type="entry name" value="6PGD_dom2"/>
</dbReference>
<dbReference type="UniPathway" id="UPA00940"/>
<feature type="binding site" evidence="14">
    <location>
        <position position="146"/>
    </location>
    <ligand>
        <name>NADPH</name>
        <dbReference type="ChEBI" id="CHEBI:57783"/>
    </ligand>
</feature>
<dbReference type="SUPFAM" id="SSF48179">
    <property type="entry name" value="6-phosphogluconate dehydrogenase C-terminal domain-like"/>
    <property type="match status" value="1"/>
</dbReference>
<keyword evidence="8 14" id="KW-0594">Phospholipid biosynthesis</keyword>
<feature type="binding site" evidence="17">
    <location>
        <position position="261"/>
    </location>
    <ligand>
        <name>NAD(+)</name>
        <dbReference type="ChEBI" id="CHEBI:57540"/>
    </ligand>
</feature>
<comment type="function">
    <text evidence="14">Catalyzes the reduction of the glycolytic intermediate dihydroxyacetone phosphate (DHAP) to sn-glycerol 3-phosphate (G3P), the key precursor for phospholipid synthesis.</text>
</comment>
<feature type="binding site" evidence="16">
    <location>
        <begin position="261"/>
        <end position="262"/>
    </location>
    <ligand>
        <name>substrate</name>
    </ligand>
</feature>
<dbReference type="InterPro" id="IPR011128">
    <property type="entry name" value="G3P_DH_NAD-dep_N"/>
</dbReference>
<feature type="binding site" evidence="14">
    <location>
        <position position="285"/>
    </location>
    <ligand>
        <name>NADPH</name>
        <dbReference type="ChEBI" id="CHEBI:57783"/>
    </ligand>
</feature>
<evidence type="ECO:0000256" key="1">
    <source>
        <dbReference type="ARBA" id="ARBA00011009"/>
    </source>
</evidence>
<dbReference type="EMBL" id="WESC01000002">
    <property type="protein sequence ID" value="KAB7742295.1"/>
    <property type="molecule type" value="Genomic_DNA"/>
</dbReference>
<dbReference type="GO" id="GO:0006650">
    <property type="term" value="P:glycerophospholipid metabolic process"/>
    <property type="evidence" value="ECO:0007669"/>
    <property type="project" value="UniProtKB-UniRule"/>
</dbReference>
<name>A0A6N6VKU8_9HYPH</name>
<comment type="similarity">
    <text evidence="1 14 18">Belongs to the NAD-dependent glycerol-3-phosphate dehydrogenase family.</text>
</comment>
<evidence type="ECO:0000256" key="12">
    <source>
        <dbReference type="ARBA" id="ARBA00069372"/>
    </source>
</evidence>
<evidence type="ECO:0000256" key="9">
    <source>
        <dbReference type="ARBA" id="ARBA00023264"/>
    </source>
</evidence>
<evidence type="ECO:0000259" key="19">
    <source>
        <dbReference type="Pfam" id="PF01210"/>
    </source>
</evidence>